<dbReference type="eggNOG" id="ENOG502S1UR">
    <property type="taxonomic scope" value="Eukaryota"/>
</dbReference>
<dbReference type="InterPro" id="IPR021765">
    <property type="entry name" value="UstYa-like"/>
</dbReference>
<gene>
    <name evidence="5" type="ORF">GLOTRDRAFT_93611</name>
</gene>
<dbReference type="OMA" id="EEFNSTH"/>
<dbReference type="AlphaFoldDB" id="S7RL09"/>
<dbReference type="Proteomes" id="UP000030669">
    <property type="component" value="Unassembled WGS sequence"/>
</dbReference>
<dbReference type="Pfam" id="PF11807">
    <property type="entry name" value="UstYa"/>
    <property type="match status" value="1"/>
</dbReference>
<dbReference type="EMBL" id="KB469302">
    <property type="protein sequence ID" value="EPQ55045.1"/>
    <property type="molecule type" value="Genomic_DNA"/>
</dbReference>
<dbReference type="HOGENOM" id="CLU_042941_8_2_1"/>
<dbReference type="PANTHER" id="PTHR33365:SF11">
    <property type="entry name" value="TAT PATHWAY SIGNAL SEQUENCE"/>
    <property type="match status" value="1"/>
</dbReference>
<dbReference type="GeneID" id="19309524"/>
<comment type="pathway">
    <text evidence="1">Mycotoxin biosynthesis.</text>
</comment>
<keyword evidence="4" id="KW-0812">Transmembrane</keyword>
<keyword evidence="6" id="KW-1185">Reference proteome</keyword>
<dbReference type="KEGG" id="gtr:GLOTRDRAFT_93611"/>
<dbReference type="OrthoDB" id="3687641at2759"/>
<evidence type="ECO:0000256" key="1">
    <source>
        <dbReference type="ARBA" id="ARBA00004685"/>
    </source>
</evidence>
<proteinExistence type="inferred from homology"/>
<evidence type="ECO:0000313" key="5">
    <source>
        <dbReference type="EMBL" id="EPQ55045.1"/>
    </source>
</evidence>
<evidence type="ECO:0008006" key="7">
    <source>
        <dbReference type="Google" id="ProtNLM"/>
    </source>
</evidence>
<dbReference type="GO" id="GO:0016491">
    <property type="term" value="F:oxidoreductase activity"/>
    <property type="evidence" value="ECO:0007669"/>
    <property type="project" value="UniProtKB-KW"/>
</dbReference>
<dbReference type="PANTHER" id="PTHR33365">
    <property type="entry name" value="YALI0B05434P"/>
    <property type="match status" value="1"/>
</dbReference>
<reference evidence="5 6" key="1">
    <citation type="journal article" date="2012" name="Science">
        <title>The Paleozoic origin of enzymatic lignin decomposition reconstructed from 31 fungal genomes.</title>
        <authorList>
            <person name="Floudas D."/>
            <person name="Binder M."/>
            <person name="Riley R."/>
            <person name="Barry K."/>
            <person name="Blanchette R.A."/>
            <person name="Henrissat B."/>
            <person name="Martinez A.T."/>
            <person name="Otillar R."/>
            <person name="Spatafora J.W."/>
            <person name="Yadav J.S."/>
            <person name="Aerts A."/>
            <person name="Benoit I."/>
            <person name="Boyd A."/>
            <person name="Carlson A."/>
            <person name="Copeland A."/>
            <person name="Coutinho P.M."/>
            <person name="de Vries R.P."/>
            <person name="Ferreira P."/>
            <person name="Findley K."/>
            <person name="Foster B."/>
            <person name="Gaskell J."/>
            <person name="Glotzer D."/>
            <person name="Gorecki P."/>
            <person name="Heitman J."/>
            <person name="Hesse C."/>
            <person name="Hori C."/>
            <person name="Igarashi K."/>
            <person name="Jurgens J.A."/>
            <person name="Kallen N."/>
            <person name="Kersten P."/>
            <person name="Kohler A."/>
            <person name="Kuees U."/>
            <person name="Kumar T.K.A."/>
            <person name="Kuo A."/>
            <person name="LaButti K."/>
            <person name="Larrondo L.F."/>
            <person name="Lindquist E."/>
            <person name="Ling A."/>
            <person name="Lombard V."/>
            <person name="Lucas S."/>
            <person name="Lundell T."/>
            <person name="Martin R."/>
            <person name="McLaughlin D.J."/>
            <person name="Morgenstern I."/>
            <person name="Morin E."/>
            <person name="Murat C."/>
            <person name="Nagy L.G."/>
            <person name="Nolan M."/>
            <person name="Ohm R.A."/>
            <person name="Patyshakuliyeva A."/>
            <person name="Rokas A."/>
            <person name="Ruiz-Duenas F.J."/>
            <person name="Sabat G."/>
            <person name="Salamov A."/>
            <person name="Samejima M."/>
            <person name="Schmutz J."/>
            <person name="Slot J.C."/>
            <person name="St John F."/>
            <person name="Stenlid J."/>
            <person name="Sun H."/>
            <person name="Sun S."/>
            <person name="Syed K."/>
            <person name="Tsang A."/>
            <person name="Wiebenga A."/>
            <person name="Young D."/>
            <person name="Pisabarro A."/>
            <person name="Eastwood D.C."/>
            <person name="Martin F."/>
            <person name="Cullen D."/>
            <person name="Grigoriev I.V."/>
            <person name="Hibbett D.S."/>
        </authorList>
    </citation>
    <scope>NUCLEOTIDE SEQUENCE [LARGE SCALE GENOMIC DNA]</scope>
    <source>
        <strain evidence="5 6">ATCC 11539</strain>
    </source>
</reference>
<feature type="transmembrane region" description="Helical" evidence="4">
    <location>
        <begin position="22"/>
        <end position="43"/>
    </location>
</feature>
<protein>
    <recommendedName>
        <fullName evidence="7">Oxidase ustYa</fullName>
    </recommendedName>
</protein>
<evidence type="ECO:0000313" key="6">
    <source>
        <dbReference type="Proteomes" id="UP000030669"/>
    </source>
</evidence>
<organism evidence="5 6">
    <name type="scientific">Gloeophyllum trabeum (strain ATCC 11539 / FP-39264 / Madison 617)</name>
    <name type="common">Brown rot fungus</name>
    <dbReference type="NCBI Taxonomy" id="670483"/>
    <lineage>
        <taxon>Eukaryota</taxon>
        <taxon>Fungi</taxon>
        <taxon>Dikarya</taxon>
        <taxon>Basidiomycota</taxon>
        <taxon>Agaricomycotina</taxon>
        <taxon>Agaricomycetes</taxon>
        <taxon>Gloeophyllales</taxon>
        <taxon>Gloeophyllaceae</taxon>
        <taxon>Gloeophyllum</taxon>
    </lineage>
</organism>
<dbReference type="GO" id="GO:0043386">
    <property type="term" value="P:mycotoxin biosynthetic process"/>
    <property type="evidence" value="ECO:0007669"/>
    <property type="project" value="InterPro"/>
</dbReference>
<evidence type="ECO:0000256" key="4">
    <source>
        <dbReference type="SAM" id="Phobius"/>
    </source>
</evidence>
<name>S7RL09_GLOTA</name>
<comment type="similarity">
    <text evidence="3">Belongs to the ustYa family.</text>
</comment>
<sequence length="206" mass="23950">MPTAVHRFRESHGLSTWTQRTVLSLLTWAIIFVLGVLSFLQVLRLSSNIRSQLSKHEWTYVDDDFPEYLPLDLGPARWTMQDTVHYGINGSDADEEWESSFPRGEGFIYLGPDKRRFGLSTFHQMHCLQMIRGALTSENIGRHTTHCLTYLRLMILCRADLQLEPASDTGDWTDVEWVRERECKDWGQLYEWIGGNYDEYVASQKA</sequence>
<keyword evidence="4" id="KW-0472">Membrane</keyword>
<dbReference type="RefSeq" id="XP_007866221.1">
    <property type="nucleotide sequence ID" value="XM_007868030.1"/>
</dbReference>
<evidence type="ECO:0000256" key="2">
    <source>
        <dbReference type="ARBA" id="ARBA00023002"/>
    </source>
</evidence>
<keyword evidence="2" id="KW-0560">Oxidoreductase</keyword>
<keyword evidence="4" id="KW-1133">Transmembrane helix</keyword>
<accession>S7RL09</accession>
<evidence type="ECO:0000256" key="3">
    <source>
        <dbReference type="ARBA" id="ARBA00035112"/>
    </source>
</evidence>